<evidence type="ECO:0000259" key="5">
    <source>
        <dbReference type="Pfam" id="PF00389"/>
    </source>
</evidence>
<dbReference type="GO" id="GO:0030267">
    <property type="term" value="F:glyoxylate reductase (NADPH) activity"/>
    <property type="evidence" value="ECO:0007669"/>
    <property type="project" value="TreeGrafter"/>
</dbReference>
<dbReference type="InterPro" id="IPR006139">
    <property type="entry name" value="D-isomer_2_OHA_DH_cat_dom"/>
</dbReference>
<dbReference type="InterPro" id="IPR050223">
    <property type="entry name" value="D-isomer_2-hydroxyacid_DH"/>
</dbReference>
<accession>D5X565</accession>
<dbReference type="KEGG" id="tin:Tint_0484"/>
<keyword evidence="2 4" id="KW-0560">Oxidoreductase</keyword>
<feature type="domain" description="D-isomer specific 2-hydroxyacid dehydrogenase NAD-binding" evidence="6">
    <location>
        <begin position="116"/>
        <end position="295"/>
    </location>
</feature>
<dbReference type="BioCyc" id="TINT75379:TINT_RS02440-MONOMER"/>
<evidence type="ECO:0000256" key="3">
    <source>
        <dbReference type="ARBA" id="ARBA00023027"/>
    </source>
</evidence>
<dbReference type="SUPFAM" id="SSF51735">
    <property type="entry name" value="NAD(P)-binding Rossmann-fold domains"/>
    <property type="match status" value="1"/>
</dbReference>
<evidence type="ECO:0000256" key="1">
    <source>
        <dbReference type="ARBA" id="ARBA00005854"/>
    </source>
</evidence>
<dbReference type="InterPro" id="IPR006140">
    <property type="entry name" value="D-isomer_DH_NAD-bd"/>
</dbReference>
<proteinExistence type="inferred from homology"/>
<feature type="domain" description="D-isomer specific 2-hydroxyacid dehydrogenase catalytic" evidence="5">
    <location>
        <begin position="12"/>
        <end position="326"/>
    </location>
</feature>
<evidence type="ECO:0000256" key="4">
    <source>
        <dbReference type="RuleBase" id="RU003719"/>
    </source>
</evidence>
<dbReference type="GO" id="GO:0051287">
    <property type="term" value="F:NAD binding"/>
    <property type="evidence" value="ECO:0007669"/>
    <property type="project" value="InterPro"/>
</dbReference>
<evidence type="ECO:0000313" key="7">
    <source>
        <dbReference type="EMBL" id="ADG29889.1"/>
    </source>
</evidence>
<dbReference type="STRING" id="75379.Tint_0484"/>
<name>D5X565_THIK1</name>
<dbReference type="HOGENOM" id="CLU_019796_1_2_4"/>
<sequence>MSNLVADGPLRVLVARAVFPDVIEPLRAVAEVETTPDDAIATPEALRQRLADKHGAFITGSERIDAALLDACPQLLVVSTMTVGVDHIDLAACAERGVIVTHAPDVLTETTADFGFALLLAAARQVGEAERYLRAGQWKKWSVDLFAGADVHGATLGIVGMGRIGQAIARRAAHGFNMRVLYYNRRRLAAHLEDDLRASYRELPELLRESRHVLLALPYSPAAYHLIGATELAQMQPGATLVNIARGGVVDETALAHALQSGHLGAAGLDVFEGEPAVNPALLAAPRLVLTPHIASSSIRTRRAMAQLAVDNLVAVLQGQPPITPVTG</sequence>
<evidence type="ECO:0000256" key="2">
    <source>
        <dbReference type="ARBA" id="ARBA00023002"/>
    </source>
</evidence>
<dbReference type="PANTHER" id="PTHR10996">
    <property type="entry name" value="2-HYDROXYACID DEHYDROGENASE-RELATED"/>
    <property type="match status" value="1"/>
</dbReference>
<reference evidence="7" key="1">
    <citation type="submission" date="2010-04" db="EMBL/GenBank/DDBJ databases">
        <title>Complete sequence of Thiomonas intermedia K12.</title>
        <authorList>
            <consortium name="US DOE Joint Genome Institute"/>
            <person name="Lucas S."/>
            <person name="Copeland A."/>
            <person name="Lapidus A."/>
            <person name="Cheng J.-F."/>
            <person name="Bruce D."/>
            <person name="Goodwin L."/>
            <person name="Pitluck S."/>
            <person name="Davenport K."/>
            <person name="Detter J.C."/>
            <person name="Han C."/>
            <person name="Tapia R."/>
            <person name="Land M."/>
            <person name="Hauser L."/>
            <person name="Kyrpides N."/>
            <person name="Ovchinnikova G."/>
            <person name="Kerfeld C.A."/>
            <person name="Cannon G.C."/>
            <person name="Heinhorst S."/>
            <person name="Woyke T."/>
        </authorList>
    </citation>
    <scope>NUCLEOTIDE SEQUENCE [LARGE SCALE GENOMIC DNA]</scope>
    <source>
        <strain evidence="7">K12</strain>
    </source>
</reference>
<organism evidence="7">
    <name type="scientific">Thiomonas intermedia (strain K12)</name>
    <name type="common">Thiobacillus intermedius</name>
    <dbReference type="NCBI Taxonomy" id="75379"/>
    <lineage>
        <taxon>Bacteria</taxon>
        <taxon>Pseudomonadati</taxon>
        <taxon>Pseudomonadota</taxon>
        <taxon>Betaproteobacteria</taxon>
        <taxon>Burkholderiales</taxon>
        <taxon>Thiomonas</taxon>
    </lineage>
</organism>
<dbReference type="Pfam" id="PF00389">
    <property type="entry name" value="2-Hacid_dh"/>
    <property type="match status" value="1"/>
</dbReference>
<dbReference type="EMBL" id="CP002021">
    <property type="protein sequence ID" value="ADG29889.1"/>
    <property type="molecule type" value="Genomic_DNA"/>
</dbReference>
<comment type="similarity">
    <text evidence="1 4">Belongs to the D-isomer specific 2-hydroxyacid dehydrogenase family.</text>
</comment>
<dbReference type="InterPro" id="IPR029752">
    <property type="entry name" value="D-isomer_DH_CS1"/>
</dbReference>
<dbReference type="AlphaFoldDB" id="D5X565"/>
<dbReference type="Pfam" id="PF02826">
    <property type="entry name" value="2-Hacid_dh_C"/>
    <property type="match status" value="1"/>
</dbReference>
<keyword evidence="3" id="KW-0520">NAD</keyword>
<protein>
    <submittedName>
        <fullName evidence="7">D-isomer specific 2-hydroxyacid dehydrogenase NAD-binding protein</fullName>
    </submittedName>
</protein>
<dbReference type="InterPro" id="IPR036291">
    <property type="entry name" value="NAD(P)-bd_dom_sf"/>
</dbReference>
<dbReference type="CDD" id="cd05301">
    <property type="entry name" value="GDH"/>
    <property type="match status" value="1"/>
</dbReference>
<gene>
    <name evidence="7" type="ordered locus">Tint_0484</name>
</gene>
<dbReference type="FunFam" id="3.40.50.720:FF:000203">
    <property type="entry name" value="D-3-phosphoglycerate dehydrogenase (SerA)"/>
    <property type="match status" value="1"/>
</dbReference>
<dbReference type="eggNOG" id="COG1052">
    <property type="taxonomic scope" value="Bacteria"/>
</dbReference>
<dbReference type="GO" id="GO:0005829">
    <property type="term" value="C:cytosol"/>
    <property type="evidence" value="ECO:0007669"/>
    <property type="project" value="TreeGrafter"/>
</dbReference>
<dbReference type="GO" id="GO:0016618">
    <property type="term" value="F:hydroxypyruvate reductase [NAD(P)H] activity"/>
    <property type="evidence" value="ECO:0007669"/>
    <property type="project" value="TreeGrafter"/>
</dbReference>
<dbReference type="PROSITE" id="PS00065">
    <property type="entry name" value="D_2_HYDROXYACID_DH_1"/>
    <property type="match status" value="1"/>
</dbReference>
<dbReference type="Gene3D" id="3.40.50.720">
    <property type="entry name" value="NAD(P)-binding Rossmann-like Domain"/>
    <property type="match status" value="2"/>
</dbReference>
<dbReference type="SUPFAM" id="SSF52283">
    <property type="entry name" value="Formate/glycerate dehydrogenase catalytic domain-like"/>
    <property type="match status" value="1"/>
</dbReference>
<evidence type="ECO:0000259" key="6">
    <source>
        <dbReference type="Pfam" id="PF02826"/>
    </source>
</evidence>
<dbReference type="PANTHER" id="PTHR10996:SF283">
    <property type="entry name" value="GLYOXYLATE_HYDROXYPYRUVATE REDUCTASE B"/>
    <property type="match status" value="1"/>
</dbReference>